<evidence type="ECO:0000313" key="3">
    <source>
        <dbReference type="Proteomes" id="UP000827549"/>
    </source>
</evidence>
<reference evidence="2" key="1">
    <citation type="submission" date="2023-10" db="EMBL/GenBank/DDBJ databases">
        <authorList>
            <person name="Noh H."/>
        </authorList>
    </citation>
    <scope>NUCLEOTIDE SEQUENCE</scope>
    <source>
        <strain evidence="2">DUCC4014</strain>
    </source>
</reference>
<dbReference type="Proteomes" id="UP000827549">
    <property type="component" value="Chromosome 2"/>
</dbReference>
<dbReference type="PANTHER" id="PTHR28674">
    <property type="entry name" value="SIMILAR TO DNA SEGMENT, CHR 10, WAYNE STATE UNIVERSITY 102,-EXPRESSED"/>
    <property type="match status" value="1"/>
</dbReference>
<feature type="compositionally biased region" description="Acidic residues" evidence="1">
    <location>
        <begin position="131"/>
        <end position="182"/>
    </location>
</feature>
<organism evidence="2 3">
    <name type="scientific">Vanrija pseudolonga</name>
    <dbReference type="NCBI Taxonomy" id="143232"/>
    <lineage>
        <taxon>Eukaryota</taxon>
        <taxon>Fungi</taxon>
        <taxon>Dikarya</taxon>
        <taxon>Basidiomycota</taxon>
        <taxon>Agaricomycotina</taxon>
        <taxon>Tremellomycetes</taxon>
        <taxon>Trichosporonales</taxon>
        <taxon>Trichosporonaceae</taxon>
        <taxon>Vanrija</taxon>
    </lineage>
</organism>
<dbReference type="GO" id="GO:0062064">
    <property type="term" value="F:box C/D methylation guide snoRNP complex binding"/>
    <property type="evidence" value="ECO:0007669"/>
    <property type="project" value="TreeGrafter"/>
</dbReference>
<feature type="region of interest" description="Disordered" evidence="1">
    <location>
        <begin position="25"/>
        <end position="51"/>
    </location>
</feature>
<dbReference type="GeneID" id="87806216"/>
<evidence type="ECO:0000313" key="2">
    <source>
        <dbReference type="EMBL" id="WOO79448.1"/>
    </source>
</evidence>
<gene>
    <name evidence="2" type="ORF">LOC62_02G002969</name>
</gene>
<feature type="region of interest" description="Disordered" evidence="1">
    <location>
        <begin position="107"/>
        <end position="182"/>
    </location>
</feature>
<accession>A0AAF0Y9H5</accession>
<sequence>MPPREKLDVETPESREARLGSLFSSLAQPGTDADGGAPAFPLPPSRPHAMPESDVLARARAFLPLLASSNAELLARAAADPSSVDIERADGEHVAMDVGLGVFDVQGTPGAGLGPVVERDGAVWEAAAQAGDEEEEDDEEGSEGEDESDTTESSDEDDDDDEEDVDEDEVDAAADDSMDQDK</sequence>
<proteinExistence type="predicted"/>
<dbReference type="AlphaFoldDB" id="A0AAF0Y9H5"/>
<dbReference type="GO" id="GO:0000492">
    <property type="term" value="P:box C/D snoRNP assembly"/>
    <property type="evidence" value="ECO:0007669"/>
    <property type="project" value="InterPro"/>
</dbReference>
<dbReference type="EMBL" id="CP086715">
    <property type="protein sequence ID" value="WOO79448.1"/>
    <property type="molecule type" value="Genomic_DNA"/>
</dbReference>
<dbReference type="PANTHER" id="PTHR28674:SF1">
    <property type="entry name" value="NOP PROTEIN CHAPERONE 1"/>
    <property type="match status" value="1"/>
</dbReference>
<keyword evidence="3" id="KW-1185">Reference proteome</keyword>
<dbReference type="InterPro" id="IPR027921">
    <property type="entry name" value="NOPCHAP1"/>
</dbReference>
<name>A0AAF0Y9H5_9TREE</name>
<protein>
    <submittedName>
        <fullName evidence="2">Uncharacterized protein</fullName>
    </submittedName>
</protein>
<evidence type="ECO:0000256" key="1">
    <source>
        <dbReference type="SAM" id="MobiDB-lite"/>
    </source>
</evidence>
<dbReference type="RefSeq" id="XP_062625480.1">
    <property type="nucleotide sequence ID" value="XM_062769496.1"/>
</dbReference>